<name>A0A6A4NE95_LUPAL</name>
<protein>
    <submittedName>
        <fullName evidence="1">Uncharacterized protein</fullName>
    </submittedName>
</protein>
<keyword evidence="2" id="KW-1185">Reference proteome</keyword>
<evidence type="ECO:0000313" key="2">
    <source>
        <dbReference type="Proteomes" id="UP000447434"/>
    </source>
</evidence>
<evidence type="ECO:0000313" key="1">
    <source>
        <dbReference type="EMBL" id="KAE9590343.1"/>
    </source>
</evidence>
<dbReference type="EMBL" id="WOCE01000021">
    <property type="protein sequence ID" value="KAE9590343.1"/>
    <property type="molecule type" value="Genomic_DNA"/>
</dbReference>
<proteinExistence type="predicted"/>
<comment type="caution">
    <text evidence="1">The sequence shown here is derived from an EMBL/GenBank/DDBJ whole genome shotgun (WGS) entry which is preliminary data.</text>
</comment>
<organism evidence="1 2">
    <name type="scientific">Lupinus albus</name>
    <name type="common">White lupine</name>
    <name type="synonym">Lupinus termis</name>
    <dbReference type="NCBI Taxonomy" id="3870"/>
    <lineage>
        <taxon>Eukaryota</taxon>
        <taxon>Viridiplantae</taxon>
        <taxon>Streptophyta</taxon>
        <taxon>Embryophyta</taxon>
        <taxon>Tracheophyta</taxon>
        <taxon>Spermatophyta</taxon>
        <taxon>Magnoliopsida</taxon>
        <taxon>eudicotyledons</taxon>
        <taxon>Gunneridae</taxon>
        <taxon>Pentapetalae</taxon>
        <taxon>rosids</taxon>
        <taxon>fabids</taxon>
        <taxon>Fabales</taxon>
        <taxon>Fabaceae</taxon>
        <taxon>Papilionoideae</taxon>
        <taxon>50 kb inversion clade</taxon>
        <taxon>genistoids sensu lato</taxon>
        <taxon>core genistoids</taxon>
        <taxon>Genisteae</taxon>
        <taxon>Lupinus</taxon>
    </lineage>
</organism>
<accession>A0A6A4NE95</accession>
<gene>
    <name evidence="1" type="ORF">Lalb_Chr21g0318601</name>
</gene>
<dbReference type="AlphaFoldDB" id="A0A6A4NE95"/>
<reference evidence="2" key="1">
    <citation type="journal article" date="2020" name="Nat. Commun.">
        <title>Genome sequence of the cluster root forming white lupin.</title>
        <authorList>
            <person name="Hufnagel B."/>
            <person name="Marques A."/>
            <person name="Soriano A."/>
            <person name="Marques L."/>
            <person name="Divol F."/>
            <person name="Doumas P."/>
            <person name="Sallet E."/>
            <person name="Mancinotti D."/>
            <person name="Carrere S."/>
            <person name="Marande W."/>
            <person name="Arribat S."/>
            <person name="Keller J."/>
            <person name="Huneau C."/>
            <person name="Blein T."/>
            <person name="Aime D."/>
            <person name="Laguerre M."/>
            <person name="Taylor J."/>
            <person name="Schubert V."/>
            <person name="Nelson M."/>
            <person name="Geu-Flores F."/>
            <person name="Crespi M."/>
            <person name="Gallardo-Guerrero K."/>
            <person name="Delaux P.-M."/>
            <person name="Salse J."/>
            <person name="Berges H."/>
            <person name="Guyot R."/>
            <person name="Gouzy J."/>
            <person name="Peret B."/>
        </authorList>
    </citation>
    <scope>NUCLEOTIDE SEQUENCE [LARGE SCALE GENOMIC DNA]</scope>
    <source>
        <strain evidence="2">cv. Amiga</strain>
    </source>
</reference>
<sequence length="67" mass="7687">MILSIKPLHAFLHLHKFCGHNMGTGKTGRAIHFVISTHNLKKRQGIWGDMTVLSKHGKTHYYKYDQG</sequence>
<dbReference type="Proteomes" id="UP000447434">
    <property type="component" value="Chromosome 21"/>
</dbReference>